<reference evidence="5 6" key="1">
    <citation type="submission" date="2019-11" db="EMBL/GenBank/DDBJ databases">
        <title>Streptomyces typhae sp. nov., a novel endophytic actinomycete isolated from the root of cattail pollen (Typha angustifolia L.).</title>
        <authorList>
            <person name="Peng C."/>
        </authorList>
    </citation>
    <scope>NUCLEOTIDE SEQUENCE [LARGE SCALE GENOMIC DNA]</scope>
    <source>
        <strain evidence="6">p1417</strain>
    </source>
</reference>
<protein>
    <recommendedName>
        <fullName evidence="4">MIR domain-containing protein</fullName>
    </recommendedName>
</protein>
<dbReference type="PROSITE" id="PS00640">
    <property type="entry name" value="THIOL_PROTEASE_ASN"/>
    <property type="match status" value="1"/>
</dbReference>
<feature type="domain" description="MIR" evidence="4">
    <location>
        <begin position="489"/>
        <end position="545"/>
    </location>
</feature>
<dbReference type="SUPFAM" id="SSF54001">
    <property type="entry name" value="Cysteine proteinases"/>
    <property type="match status" value="1"/>
</dbReference>
<dbReference type="PANTHER" id="PTHR46809">
    <property type="entry name" value="STROMAL CELL-DERIVED FACTOR 2-LIKE PROTEIN"/>
    <property type="match status" value="1"/>
</dbReference>
<dbReference type="InterPro" id="IPR039417">
    <property type="entry name" value="Peptidase_C1A_papain-like"/>
</dbReference>
<dbReference type="SUPFAM" id="SSF82109">
    <property type="entry name" value="MIR domain"/>
    <property type="match status" value="1"/>
</dbReference>
<dbReference type="PROSITE" id="PS50919">
    <property type="entry name" value="MIR"/>
    <property type="match status" value="3"/>
</dbReference>
<comment type="caution">
    <text evidence="5">The sequence shown here is derived from an EMBL/GenBank/DDBJ whole genome shotgun (WGS) entry which is preliminary data.</text>
</comment>
<dbReference type="Pfam" id="PF00112">
    <property type="entry name" value="Peptidase_C1"/>
    <property type="match status" value="1"/>
</dbReference>
<dbReference type="GO" id="GO:0005975">
    <property type="term" value="P:carbohydrate metabolic process"/>
    <property type="evidence" value="ECO:0007669"/>
    <property type="project" value="UniProtKB-ARBA"/>
</dbReference>
<dbReference type="InterPro" id="IPR025661">
    <property type="entry name" value="Pept_asp_AS"/>
</dbReference>
<dbReference type="InterPro" id="IPR036300">
    <property type="entry name" value="MIR_dom_sf"/>
</dbReference>
<dbReference type="Gene3D" id="2.60.40.10">
    <property type="entry name" value="Immunoglobulins"/>
    <property type="match status" value="2"/>
</dbReference>
<keyword evidence="3" id="KW-1015">Disulfide bond</keyword>
<evidence type="ECO:0000256" key="2">
    <source>
        <dbReference type="ARBA" id="ARBA00022737"/>
    </source>
</evidence>
<dbReference type="PROSITE" id="PS00639">
    <property type="entry name" value="THIOL_PROTEASE_HIS"/>
    <property type="match status" value="1"/>
</dbReference>
<dbReference type="Pfam" id="PF03793">
    <property type="entry name" value="PASTA"/>
    <property type="match status" value="1"/>
</dbReference>
<evidence type="ECO:0000259" key="4">
    <source>
        <dbReference type="PROSITE" id="PS50919"/>
    </source>
</evidence>
<dbReference type="GO" id="GO:0006508">
    <property type="term" value="P:proteolysis"/>
    <property type="evidence" value="ECO:0007669"/>
    <property type="project" value="InterPro"/>
</dbReference>
<dbReference type="GO" id="GO:0008234">
    <property type="term" value="F:cysteine-type peptidase activity"/>
    <property type="evidence" value="ECO:0007669"/>
    <property type="project" value="InterPro"/>
</dbReference>
<dbReference type="Gene3D" id="2.80.10.50">
    <property type="match status" value="1"/>
</dbReference>
<dbReference type="InterPro" id="IPR016093">
    <property type="entry name" value="MIR_motif"/>
</dbReference>
<feature type="domain" description="MIR" evidence="4">
    <location>
        <begin position="424"/>
        <end position="479"/>
    </location>
</feature>
<evidence type="ECO:0000313" key="5">
    <source>
        <dbReference type="EMBL" id="MVO89170.1"/>
    </source>
</evidence>
<dbReference type="Proteomes" id="UP000483802">
    <property type="component" value="Unassembled WGS sequence"/>
</dbReference>
<dbReference type="CDD" id="cd02248">
    <property type="entry name" value="Peptidase_C1A"/>
    <property type="match status" value="1"/>
</dbReference>
<dbReference type="Gene3D" id="3.30.10.20">
    <property type="match status" value="1"/>
</dbReference>
<dbReference type="Gene3D" id="3.90.70.10">
    <property type="entry name" value="Cysteine proteinases"/>
    <property type="match status" value="1"/>
</dbReference>
<dbReference type="InterPro" id="IPR013783">
    <property type="entry name" value="Ig-like_fold"/>
</dbReference>
<dbReference type="InterPro" id="IPR025660">
    <property type="entry name" value="Pept_his_AS"/>
</dbReference>
<dbReference type="PANTHER" id="PTHR46809:SF2">
    <property type="entry name" value="GH21273P"/>
    <property type="match status" value="1"/>
</dbReference>
<sequence>MVHVLCFMGDRMASEAQRLEEIRRAIARHNADWRAGANRLTRLSAEARRRRLGFVPGPHDPSLAEREAVALRNQQSPTTDSPDSRAALGVPTAYDLRNVDGQNYITPVRDQGDCGSCVAFGTLAAAEGTYRVALKNPNLEIDYSEAHLFHCHARREGRTCGNGWWVDRALEAVKNSGVVDERCCPYTAGAQNCPALCDSSPSRLTRIENWRRYVTAASMKLWLCSEGPLIACLTVYEDFFAYTTGAYRHVWGEEVGGHCVCVVGYDDEGGYWICKNSWGEDWGERGFFRVRYGAVGIDAEMWTVEGIRSPFAVRDAAFVSQSLPTAMVPGQGYDVAVTLRNTGIQTWTRGSNYRLGSQNPQDNMVWGLGRVDVPHRVPTWGEATFAFRVTAPAQLPAHHQWRMVQDGVEWFGGTTPDVLVEASGVSVRHGATLRVRHAMTWANLHSHPYVYGHPGSSGQQQVTCYDGADDNDLWIVRGPDGTPSDHRVGQQVSHGDLIRLEHMATRRNLHSHGGVPSPVTGQQEVTCFGEGGQGDGNDTWRVEIEGGGTWQAGRRIRLIHVATGHALHSHRGHAHPDWTMGQQEVTCFAGRDANDLWFASDFRARDALFVAQSVPTTMVRGQSYDVTVTMCNVGTETWTAADSHRLGSQSPQDNQTWGPARVELPRTVAPGEHVTFAFRVTAPAAAGVSHFQWRMLREGAEWFGALSARTPIRVYTTTEDATVPDATGLARNAAGNLIRDAELVPRFTGAQGARVEVGSQEPGAGTKVRRGGTVTLRMVHTD</sequence>
<keyword evidence="1" id="KW-0732">Signal</keyword>
<dbReference type="EMBL" id="WPNZ01000022">
    <property type="protein sequence ID" value="MVO89170.1"/>
    <property type="molecule type" value="Genomic_DNA"/>
</dbReference>
<feature type="domain" description="MIR" evidence="4">
    <location>
        <begin position="547"/>
        <end position="602"/>
    </location>
</feature>
<dbReference type="InterPro" id="IPR038765">
    <property type="entry name" value="Papain-like_cys_pep_sf"/>
</dbReference>
<keyword evidence="2" id="KW-0677">Repeat</keyword>
<dbReference type="Pfam" id="PF02815">
    <property type="entry name" value="MIR"/>
    <property type="match status" value="1"/>
</dbReference>
<dbReference type="SMART" id="SM00472">
    <property type="entry name" value="MIR"/>
    <property type="match status" value="3"/>
</dbReference>
<evidence type="ECO:0000313" key="6">
    <source>
        <dbReference type="Proteomes" id="UP000483802"/>
    </source>
</evidence>
<organism evidence="5 6">
    <name type="scientific">Streptomyces typhae</name>
    <dbReference type="NCBI Taxonomy" id="2681492"/>
    <lineage>
        <taxon>Bacteria</taxon>
        <taxon>Bacillati</taxon>
        <taxon>Actinomycetota</taxon>
        <taxon>Actinomycetes</taxon>
        <taxon>Kitasatosporales</taxon>
        <taxon>Streptomycetaceae</taxon>
        <taxon>Streptomyces</taxon>
    </lineage>
</organism>
<dbReference type="SMART" id="SM00645">
    <property type="entry name" value="Pept_C1"/>
    <property type="match status" value="1"/>
</dbReference>
<name>A0A6L6X6F7_9ACTN</name>
<gene>
    <name evidence="5" type="ORF">GPA10_31545</name>
</gene>
<keyword evidence="6" id="KW-1185">Reference proteome</keyword>
<evidence type="ECO:0000256" key="3">
    <source>
        <dbReference type="ARBA" id="ARBA00023157"/>
    </source>
</evidence>
<dbReference type="AlphaFoldDB" id="A0A6L6X6F7"/>
<dbReference type="InterPro" id="IPR005543">
    <property type="entry name" value="PASTA_dom"/>
</dbReference>
<dbReference type="CDD" id="cd06577">
    <property type="entry name" value="PASTA_pknB"/>
    <property type="match status" value="1"/>
</dbReference>
<dbReference type="InterPro" id="IPR000668">
    <property type="entry name" value="Peptidase_C1A_C"/>
</dbReference>
<accession>A0A6L6X6F7</accession>
<proteinExistence type="predicted"/>
<evidence type="ECO:0000256" key="1">
    <source>
        <dbReference type="ARBA" id="ARBA00022729"/>
    </source>
</evidence>